<gene>
    <name evidence="3" type="ORF">CDD80_723</name>
</gene>
<proteinExistence type="inferred from homology"/>
<evidence type="ECO:0000313" key="3">
    <source>
        <dbReference type="EMBL" id="PHH77313.1"/>
    </source>
</evidence>
<feature type="domain" description="Amidohydrolase-related" evidence="2">
    <location>
        <begin position="12"/>
        <end position="342"/>
    </location>
</feature>
<protein>
    <recommendedName>
        <fullName evidence="2">Amidohydrolase-related domain-containing protein</fullName>
    </recommendedName>
</protein>
<organism evidence="3 4">
    <name type="scientific">Ophiocordyceps camponoti-rufipedis</name>
    <dbReference type="NCBI Taxonomy" id="2004952"/>
    <lineage>
        <taxon>Eukaryota</taxon>
        <taxon>Fungi</taxon>
        <taxon>Dikarya</taxon>
        <taxon>Ascomycota</taxon>
        <taxon>Pezizomycotina</taxon>
        <taxon>Sordariomycetes</taxon>
        <taxon>Hypocreomycetidae</taxon>
        <taxon>Hypocreales</taxon>
        <taxon>Ophiocordycipitaceae</taxon>
        <taxon>Ophiocordyceps</taxon>
    </lineage>
</organism>
<dbReference type="AlphaFoldDB" id="A0A2C5ZBQ9"/>
<evidence type="ECO:0000259" key="2">
    <source>
        <dbReference type="Pfam" id="PF04909"/>
    </source>
</evidence>
<dbReference type="GO" id="GO:0016787">
    <property type="term" value="F:hydrolase activity"/>
    <property type="evidence" value="ECO:0007669"/>
    <property type="project" value="InterPro"/>
</dbReference>
<dbReference type="InterPro" id="IPR032466">
    <property type="entry name" value="Metal_Hydrolase"/>
</dbReference>
<accession>A0A2C5ZBQ9</accession>
<dbReference type="InterPro" id="IPR052350">
    <property type="entry name" value="Metallo-dep_Lactonases"/>
</dbReference>
<evidence type="ECO:0000256" key="1">
    <source>
        <dbReference type="ARBA" id="ARBA00038310"/>
    </source>
</evidence>
<dbReference type="Proteomes" id="UP000226431">
    <property type="component" value="Unassembled WGS sequence"/>
</dbReference>
<dbReference type="InterPro" id="IPR006680">
    <property type="entry name" value="Amidohydro-rel"/>
</dbReference>
<reference evidence="3 4" key="1">
    <citation type="submission" date="2017-06" db="EMBL/GenBank/DDBJ databases">
        <title>Ant-infecting Ophiocordyceps genomes reveal a high diversity of potential behavioral manipulation genes and a possible major role for enterotoxins.</title>
        <authorList>
            <person name="De Bekker C."/>
            <person name="Evans H.C."/>
            <person name="Brachmann A."/>
            <person name="Hughes D.P."/>
        </authorList>
    </citation>
    <scope>NUCLEOTIDE SEQUENCE [LARGE SCALE GENOMIC DNA]</scope>
    <source>
        <strain evidence="3 4">Map16</strain>
    </source>
</reference>
<dbReference type="STRING" id="2004952.A0A2C5ZBQ9"/>
<evidence type="ECO:0000313" key="4">
    <source>
        <dbReference type="Proteomes" id="UP000226431"/>
    </source>
</evidence>
<comment type="similarity">
    <text evidence="1">Belongs to the metallo-dependent hydrolases superfamily.</text>
</comment>
<dbReference type="OrthoDB" id="2135488at2759"/>
<dbReference type="EMBL" id="NJES01000124">
    <property type="protein sequence ID" value="PHH77313.1"/>
    <property type="molecule type" value="Genomic_DNA"/>
</dbReference>
<sequence length="342" mass="38056">MPSESEIILPIIDSHVHLWPESSVPSLAWCTPSSPLAHQHSITEYRSSATTSALLGFIAIEADRAFDADFSAALEEVSFLSRVAQGHPLPDQDQGHRPQDAALCLAIIPWAPMAQGAKVLESYLDNVRRLAGDAWPKVRGFRYLLQDKPQGVMVEEPFIDALKLLGRKGFVFEVAVDQHRRGKKQLEDVVVMIERAHEGVPEDEKVTFILNHLCKPDLTIYNLTSDPSFIAWRTTMYTLSTASRTYIKLSGAFSEMSPSQRSQSAPEIFRSLLAWLGIVLATFGPSRIMFASDWPVCTLDGLGKDAWCKWRDVVDKMCWMASLGDVERAMIFGGTAKEAYGL</sequence>
<keyword evidence="4" id="KW-1185">Reference proteome</keyword>
<dbReference type="PANTHER" id="PTHR43569">
    <property type="entry name" value="AMIDOHYDROLASE"/>
    <property type="match status" value="1"/>
</dbReference>
<dbReference type="PANTHER" id="PTHR43569:SF2">
    <property type="entry name" value="AMIDOHYDROLASE-RELATED DOMAIN-CONTAINING PROTEIN"/>
    <property type="match status" value="1"/>
</dbReference>
<dbReference type="Gene3D" id="3.20.20.140">
    <property type="entry name" value="Metal-dependent hydrolases"/>
    <property type="match status" value="1"/>
</dbReference>
<comment type="caution">
    <text evidence="3">The sequence shown here is derived from an EMBL/GenBank/DDBJ whole genome shotgun (WGS) entry which is preliminary data.</text>
</comment>
<dbReference type="Pfam" id="PF04909">
    <property type="entry name" value="Amidohydro_2"/>
    <property type="match status" value="1"/>
</dbReference>
<dbReference type="SUPFAM" id="SSF51556">
    <property type="entry name" value="Metallo-dependent hydrolases"/>
    <property type="match status" value="1"/>
</dbReference>
<name>A0A2C5ZBQ9_9HYPO</name>